<feature type="non-terminal residue" evidence="1">
    <location>
        <position position="1"/>
    </location>
</feature>
<proteinExistence type="predicted"/>
<protein>
    <submittedName>
        <fullName evidence="1">Uncharacterized protein</fullName>
    </submittedName>
</protein>
<dbReference type="EMBL" id="KZ824559">
    <property type="protein sequence ID" value="RAK86452.1"/>
    <property type="molecule type" value="Genomic_DNA"/>
</dbReference>
<keyword evidence="2" id="KW-1185">Reference proteome</keyword>
<accession>A0ACD1I9J9</accession>
<evidence type="ECO:0000313" key="2">
    <source>
        <dbReference type="Proteomes" id="UP000249748"/>
    </source>
</evidence>
<reference evidence="1" key="1">
    <citation type="submission" date="2018-02" db="EMBL/GenBank/DDBJ databases">
        <title>The genomes of Aspergillus section Nigri reveals drivers in fungal speciation.</title>
        <authorList>
            <consortium name="DOE Joint Genome Institute"/>
            <person name="Vesth T.C."/>
            <person name="Nybo J."/>
            <person name="Theobald S."/>
            <person name="Brandl J."/>
            <person name="Frisvad J.C."/>
            <person name="Nielsen K.F."/>
            <person name="Lyhne E.K."/>
            <person name="Kogle M.E."/>
            <person name="Kuo A."/>
            <person name="Riley R."/>
            <person name="Clum A."/>
            <person name="Nolan M."/>
            <person name="Lipzen A."/>
            <person name="Salamov A."/>
            <person name="Henrissat B."/>
            <person name="Wiebenga A."/>
            <person name="De vries R.P."/>
            <person name="Grigoriev I.V."/>
            <person name="Mortensen U.H."/>
            <person name="Andersen M.R."/>
            <person name="Baker S.E."/>
        </authorList>
    </citation>
    <scope>NUCLEOTIDE SEQUENCE</scope>
    <source>
        <strain evidence="1">CBS 115574</strain>
    </source>
</reference>
<gene>
    <name evidence="1" type="ORF">BO79DRAFT_153210</name>
</gene>
<sequence>VIEQPRGVVHTRLKIKRPSLPAATCGSLEPCLYRHVHTGAGGVSLLRPSLRIVTYHK</sequence>
<dbReference type="Proteomes" id="UP000249748">
    <property type="component" value="Unassembled WGS sequence"/>
</dbReference>
<organism evidence="1 2">
    <name type="scientific">Aspergillus costaricaensis CBS 115574</name>
    <dbReference type="NCBI Taxonomy" id="1448317"/>
    <lineage>
        <taxon>Eukaryota</taxon>
        <taxon>Fungi</taxon>
        <taxon>Dikarya</taxon>
        <taxon>Ascomycota</taxon>
        <taxon>Pezizomycotina</taxon>
        <taxon>Eurotiomycetes</taxon>
        <taxon>Eurotiomycetidae</taxon>
        <taxon>Eurotiales</taxon>
        <taxon>Aspergillaceae</taxon>
        <taxon>Aspergillus</taxon>
        <taxon>Aspergillus subgen. Circumdati</taxon>
    </lineage>
</organism>
<evidence type="ECO:0000313" key="1">
    <source>
        <dbReference type="EMBL" id="RAK86452.1"/>
    </source>
</evidence>
<name>A0ACD1I9J9_9EURO</name>